<protein>
    <submittedName>
        <fullName evidence="3">Cytidylyltransferase domain protein</fullName>
        <ecNumber evidence="3">2.7.-.-</ecNumber>
    </submittedName>
</protein>
<feature type="compositionally biased region" description="Polar residues" evidence="1">
    <location>
        <begin position="94"/>
        <end position="104"/>
    </location>
</feature>
<evidence type="ECO:0000259" key="2">
    <source>
        <dbReference type="Pfam" id="PF01467"/>
    </source>
</evidence>
<dbReference type="GO" id="GO:0016779">
    <property type="term" value="F:nucleotidyltransferase activity"/>
    <property type="evidence" value="ECO:0007669"/>
    <property type="project" value="UniProtKB-KW"/>
</dbReference>
<name>T1BN16_9ZZZZ</name>
<dbReference type="AlphaFoldDB" id="T1BN16"/>
<dbReference type="Gene3D" id="3.40.50.620">
    <property type="entry name" value="HUPs"/>
    <property type="match status" value="1"/>
</dbReference>
<reference evidence="3" key="2">
    <citation type="journal article" date="2014" name="ISME J.">
        <title>Microbial stratification in low pH oxic and suboxic macroscopic growths along an acid mine drainage.</title>
        <authorList>
            <person name="Mendez-Garcia C."/>
            <person name="Mesa V."/>
            <person name="Sprenger R.R."/>
            <person name="Richter M."/>
            <person name="Diez M.S."/>
            <person name="Solano J."/>
            <person name="Bargiela R."/>
            <person name="Golyshina O.V."/>
            <person name="Manteca A."/>
            <person name="Ramos J.L."/>
            <person name="Gallego J.R."/>
            <person name="Llorente I."/>
            <person name="Martins Dos Santos V.A."/>
            <person name="Jensen O.N."/>
            <person name="Pelaez A.I."/>
            <person name="Sanchez J."/>
            <person name="Ferrer M."/>
        </authorList>
    </citation>
    <scope>NUCLEOTIDE SEQUENCE</scope>
</reference>
<evidence type="ECO:0000256" key="1">
    <source>
        <dbReference type="SAM" id="MobiDB-lite"/>
    </source>
</evidence>
<feature type="domain" description="Cytidyltransferase-like" evidence="2">
    <location>
        <begin position="5"/>
        <end position="76"/>
    </location>
</feature>
<feature type="non-terminal residue" evidence="3">
    <location>
        <position position="104"/>
    </location>
</feature>
<reference evidence="3" key="1">
    <citation type="submission" date="2013-08" db="EMBL/GenBank/DDBJ databases">
        <authorList>
            <person name="Mendez C."/>
            <person name="Richter M."/>
            <person name="Ferrer M."/>
            <person name="Sanchez J."/>
        </authorList>
    </citation>
    <scope>NUCLEOTIDE SEQUENCE</scope>
</reference>
<organism evidence="3">
    <name type="scientific">mine drainage metagenome</name>
    <dbReference type="NCBI Taxonomy" id="410659"/>
    <lineage>
        <taxon>unclassified sequences</taxon>
        <taxon>metagenomes</taxon>
        <taxon>ecological metagenomes</taxon>
    </lineage>
</organism>
<comment type="caution">
    <text evidence="3">The sequence shown here is derived from an EMBL/GenBank/DDBJ whole genome shotgun (WGS) entry which is preliminary data.</text>
</comment>
<dbReference type="Pfam" id="PF01467">
    <property type="entry name" value="CTP_transf_like"/>
    <property type="match status" value="1"/>
</dbReference>
<dbReference type="EMBL" id="AUZX01004313">
    <property type="protein sequence ID" value="EQD71172.1"/>
    <property type="molecule type" value="Genomic_DNA"/>
</dbReference>
<feature type="region of interest" description="Disordered" evidence="1">
    <location>
        <begin position="78"/>
        <end position="104"/>
    </location>
</feature>
<dbReference type="EC" id="2.7.-.-" evidence="3"/>
<dbReference type="InterPro" id="IPR014729">
    <property type="entry name" value="Rossmann-like_a/b/a_fold"/>
</dbReference>
<sequence>MKGIIAGSFTIFHDGHKALFNAAVDLKIPIIVGLTSDAFIQKTKPYKILPFEERKKQIEEYLLNKGVEFVIKSLDSTEGNSTTERDYSHIIVSEETTGNAERIN</sequence>
<accession>T1BN16</accession>
<evidence type="ECO:0000313" key="3">
    <source>
        <dbReference type="EMBL" id="EQD71172.1"/>
    </source>
</evidence>
<dbReference type="NCBIfam" id="TIGR00125">
    <property type="entry name" value="cyt_tran_rel"/>
    <property type="match status" value="1"/>
</dbReference>
<keyword evidence="3" id="KW-0808">Transferase</keyword>
<dbReference type="SUPFAM" id="SSF52374">
    <property type="entry name" value="Nucleotidylyl transferase"/>
    <property type="match status" value="1"/>
</dbReference>
<proteinExistence type="predicted"/>
<gene>
    <name evidence="3" type="ORF">B1A_05924</name>
</gene>
<dbReference type="InterPro" id="IPR004821">
    <property type="entry name" value="Cyt_trans-like"/>
</dbReference>
<keyword evidence="3" id="KW-0548">Nucleotidyltransferase</keyword>